<protein>
    <submittedName>
        <fullName evidence="3">Uncharacterized protein LOC117570180</fullName>
    </submittedName>
</protein>
<name>A0A6P8X2C4_DROAB</name>
<reference evidence="3" key="1">
    <citation type="submission" date="2025-08" db="UniProtKB">
        <authorList>
            <consortium name="RefSeq"/>
        </authorList>
    </citation>
    <scope>IDENTIFICATION</scope>
    <source>
        <strain evidence="3">15112-1751.03</strain>
        <tissue evidence="3">Whole Adult</tissue>
    </source>
</reference>
<evidence type="ECO:0000313" key="3">
    <source>
        <dbReference type="RefSeq" id="XP_034107549.1"/>
    </source>
</evidence>
<dbReference type="Proteomes" id="UP000515160">
    <property type="component" value="Chromosome 3"/>
</dbReference>
<keyword evidence="2" id="KW-1185">Reference proteome</keyword>
<proteinExistence type="predicted"/>
<dbReference type="AlphaFoldDB" id="A0A6P8X2C4"/>
<sequence>MLLPLFVLRLLAAIGEVEAQLARNRNALTKTQSIEECINGMHVQNANLRKIVECLARSTNVTAFLGDTQWKLDLLEHRLDRLKTMQSPGLYVPSPYVHIDDVLQIEGSVASFSCVAKLQVLQAIRRKLEHSHLMNGRPSTLFAWPLSRAPTSNMAQSTGSKIDGHSINEANASSHEVQELSCLLGRAIKKHAKRNLG</sequence>
<evidence type="ECO:0000313" key="2">
    <source>
        <dbReference type="Proteomes" id="UP000515160"/>
    </source>
</evidence>
<gene>
    <name evidence="3" type="primary">LOC117570180</name>
</gene>
<dbReference type="OrthoDB" id="7847549at2759"/>
<dbReference type="RefSeq" id="XP_034107549.1">
    <property type="nucleotide sequence ID" value="XM_034251658.2"/>
</dbReference>
<feature type="chain" id="PRO_5027535721" evidence="1">
    <location>
        <begin position="20"/>
        <end position="197"/>
    </location>
</feature>
<dbReference type="GeneID" id="117570180"/>
<evidence type="ECO:0000256" key="1">
    <source>
        <dbReference type="SAM" id="SignalP"/>
    </source>
</evidence>
<accession>A0A6P8X2C4</accession>
<keyword evidence="1" id="KW-0732">Signal</keyword>
<organism evidence="2 3">
    <name type="scientific">Drosophila albomicans</name>
    <name type="common">Fruit fly</name>
    <dbReference type="NCBI Taxonomy" id="7291"/>
    <lineage>
        <taxon>Eukaryota</taxon>
        <taxon>Metazoa</taxon>
        <taxon>Ecdysozoa</taxon>
        <taxon>Arthropoda</taxon>
        <taxon>Hexapoda</taxon>
        <taxon>Insecta</taxon>
        <taxon>Pterygota</taxon>
        <taxon>Neoptera</taxon>
        <taxon>Endopterygota</taxon>
        <taxon>Diptera</taxon>
        <taxon>Brachycera</taxon>
        <taxon>Muscomorpha</taxon>
        <taxon>Ephydroidea</taxon>
        <taxon>Drosophilidae</taxon>
        <taxon>Drosophila</taxon>
    </lineage>
</organism>
<feature type="signal peptide" evidence="1">
    <location>
        <begin position="1"/>
        <end position="19"/>
    </location>
</feature>